<evidence type="ECO:0000313" key="3">
    <source>
        <dbReference type="Proteomes" id="UP001193389"/>
    </source>
</evidence>
<dbReference type="KEGG" id="anf:AQPE_2848"/>
<dbReference type="PROSITE" id="PS51257">
    <property type="entry name" value="PROKAR_LIPOPROTEIN"/>
    <property type="match status" value="1"/>
</dbReference>
<dbReference type="EMBL" id="AP018694">
    <property type="protein sequence ID" value="BBE18684.1"/>
    <property type="molecule type" value="Genomic_DNA"/>
</dbReference>
<proteinExistence type="predicted"/>
<gene>
    <name evidence="2" type="ORF">AQPE_2848</name>
</gene>
<protein>
    <recommendedName>
        <fullName evidence="1">GW domain-containing protein</fullName>
    </recommendedName>
</protein>
<evidence type="ECO:0000259" key="1">
    <source>
        <dbReference type="Pfam" id="PF13457"/>
    </source>
</evidence>
<accession>A0A5K7SBK3</accession>
<reference evidence="2" key="1">
    <citation type="journal article" date="2020" name="Int. J. Syst. Evol. Microbiol.">
        <title>Aquipluma nitroreducens gen. nov. sp. nov., a novel facultatively anaerobic bacterium isolated from a freshwater lake.</title>
        <authorList>
            <person name="Watanabe M."/>
            <person name="Kojima H."/>
            <person name="Fukui M."/>
        </authorList>
    </citation>
    <scope>NUCLEOTIDE SEQUENCE</scope>
    <source>
        <strain evidence="2">MeG22</strain>
    </source>
</reference>
<name>A0A5K7SBK3_9BACT</name>
<evidence type="ECO:0000313" key="2">
    <source>
        <dbReference type="EMBL" id="BBE18684.1"/>
    </source>
</evidence>
<dbReference type="RefSeq" id="WP_318346998.1">
    <property type="nucleotide sequence ID" value="NZ_AP018694.1"/>
</dbReference>
<dbReference type="InterPro" id="IPR025987">
    <property type="entry name" value="GW_dom"/>
</dbReference>
<sequence length="246" mass="26638">MRSLFIILVVLIGFSGCVRKNKVPTAQNAANPAMHEVKVAEVIQTSNYTYLKVSDNGAENWIAVTRQEAAAGEVYYYDQALEMKNFNSKELNRTFETIYFVQGLSKEPIAASAAPAGMGGMSGMTGDMAAKHTGKIALEKKAGISIAPAAGSVSIAQLWADKDKYSGKVIKIKGQVVKINEQVMGKNWIHIQDGSGDSGNFDLAVTTLDGMKMDDVVTFEGTITLNKDFGAGYFYELIMEDAKLVK</sequence>
<dbReference type="Pfam" id="PF13457">
    <property type="entry name" value="GW"/>
    <property type="match status" value="1"/>
</dbReference>
<dbReference type="Proteomes" id="UP001193389">
    <property type="component" value="Chromosome"/>
</dbReference>
<organism evidence="2 3">
    <name type="scientific">Aquipluma nitroreducens</name>
    <dbReference type="NCBI Taxonomy" id="2010828"/>
    <lineage>
        <taxon>Bacteria</taxon>
        <taxon>Pseudomonadati</taxon>
        <taxon>Bacteroidota</taxon>
        <taxon>Bacteroidia</taxon>
        <taxon>Marinilabiliales</taxon>
        <taxon>Prolixibacteraceae</taxon>
        <taxon>Aquipluma</taxon>
    </lineage>
</organism>
<dbReference type="AlphaFoldDB" id="A0A5K7SBK3"/>
<feature type="domain" description="GW" evidence="1">
    <location>
        <begin position="21"/>
        <end position="63"/>
    </location>
</feature>
<keyword evidence="3" id="KW-1185">Reference proteome</keyword>